<dbReference type="GO" id="GO:0022857">
    <property type="term" value="F:transmembrane transporter activity"/>
    <property type="evidence" value="ECO:0007669"/>
    <property type="project" value="InterPro"/>
</dbReference>
<feature type="transmembrane region" description="Helical" evidence="8">
    <location>
        <begin position="311"/>
        <end position="333"/>
    </location>
</feature>
<keyword evidence="11" id="KW-1185">Reference proteome</keyword>
<dbReference type="Pfam" id="PF07690">
    <property type="entry name" value="MFS_1"/>
    <property type="match status" value="1"/>
</dbReference>
<evidence type="ECO:0000313" key="11">
    <source>
        <dbReference type="Proteomes" id="UP000637002"/>
    </source>
</evidence>
<evidence type="ECO:0000256" key="7">
    <source>
        <dbReference type="ARBA" id="ARBA00023136"/>
    </source>
</evidence>
<feature type="transmembrane region" description="Helical" evidence="8">
    <location>
        <begin position="372"/>
        <end position="391"/>
    </location>
</feature>
<evidence type="ECO:0000256" key="1">
    <source>
        <dbReference type="ARBA" id="ARBA00004651"/>
    </source>
</evidence>
<keyword evidence="7 8" id="KW-0472">Membrane</keyword>
<gene>
    <name evidence="10" type="ORF">GCM10010994_03490</name>
</gene>
<evidence type="ECO:0000256" key="2">
    <source>
        <dbReference type="ARBA" id="ARBA00008335"/>
    </source>
</evidence>
<evidence type="ECO:0000256" key="6">
    <source>
        <dbReference type="ARBA" id="ARBA00022989"/>
    </source>
</evidence>
<evidence type="ECO:0000259" key="9">
    <source>
        <dbReference type="PROSITE" id="PS50850"/>
    </source>
</evidence>
<dbReference type="Gene3D" id="1.20.1250.20">
    <property type="entry name" value="MFS general substrate transporter like domains"/>
    <property type="match status" value="1"/>
</dbReference>
<feature type="domain" description="Major facilitator superfamily (MFS) profile" evidence="9">
    <location>
        <begin position="15"/>
        <end position="398"/>
    </location>
</feature>
<dbReference type="Proteomes" id="UP000637002">
    <property type="component" value="Unassembled WGS sequence"/>
</dbReference>
<keyword evidence="4" id="KW-1003">Cell membrane</keyword>
<feature type="transmembrane region" description="Helical" evidence="8">
    <location>
        <begin position="220"/>
        <end position="245"/>
    </location>
</feature>
<keyword evidence="5 8" id="KW-0812">Transmembrane</keyword>
<evidence type="ECO:0000313" key="10">
    <source>
        <dbReference type="EMBL" id="GGC47619.1"/>
    </source>
</evidence>
<comment type="caution">
    <text evidence="10">The sequence shown here is derived from an EMBL/GenBank/DDBJ whole genome shotgun (WGS) entry which is preliminary data.</text>
</comment>
<reference evidence="10" key="1">
    <citation type="journal article" date="2014" name="Int. J. Syst. Evol. Microbiol.">
        <title>Complete genome sequence of Corynebacterium casei LMG S-19264T (=DSM 44701T), isolated from a smear-ripened cheese.</title>
        <authorList>
            <consortium name="US DOE Joint Genome Institute (JGI-PGF)"/>
            <person name="Walter F."/>
            <person name="Albersmeier A."/>
            <person name="Kalinowski J."/>
            <person name="Ruckert C."/>
        </authorList>
    </citation>
    <scope>NUCLEOTIDE SEQUENCE</scope>
    <source>
        <strain evidence="10">CGMCC 1.12919</strain>
    </source>
</reference>
<proteinExistence type="inferred from homology"/>
<evidence type="ECO:0000256" key="5">
    <source>
        <dbReference type="ARBA" id="ARBA00022692"/>
    </source>
</evidence>
<feature type="transmembrane region" description="Helical" evidence="8">
    <location>
        <begin position="85"/>
        <end position="104"/>
    </location>
</feature>
<keyword evidence="3" id="KW-0813">Transport</keyword>
<reference evidence="10" key="2">
    <citation type="submission" date="2020-09" db="EMBL/GenBank/DDBJ databases">
        <authorList>
            <person name="Sun Q."/>
            <person name="Zhou Y."/>
        </authorList>
    </citation>
    <scope>NUCLEOTIDE SEQUENCE</scope>
    <source>
        <strain evidence="10">CGMCC 1.12919</strain>
    </source>
</reference>
<evidence type="ECO:0000256" key="4">
    <source>
        <dbReference type="ARBA" id="ARBA00022475"/>
    </source>
</evidence>
<feature type="transmembrane region" description="Helical" evidence="8">
    <location>
        <begin position="287"/>
        <end position="305"/>
    </location>
</feature>
<evidence type="ECO:0000256" key="8">
    <source>
        <dbReference type="SAM" id="Phobius"/>
    </source>
</evidence>
<feature type="transmembrane region" description="Helical" evidence="8">
    <location>
        <begin position="345"/>
        <end position="366"/>
    </location>
</feature>
<dbReference type="SUPFAM" id="SSF103473">
    <property type="entry name" value="MFS general substrate transporter"/>
    <property type="match status" value="1"/>
</dbReference>
<dbReference type="InterPro" id="IPR036259">
    <property type="entry name" value="MFS_trans_sf"/>
</dbReference>
<dbReference type="PANTHER" id="PTHR43271">
    <property type="entry name" value="BLL2771 PROTEIN"/>
    <property type="match status" value="1"/>
</dbReference>
<dbReference type="AlphaFoldDB" id="A0A916TWR3"/>
<dbReference type="EMBL" id="BMGG01000001">
    <property type="protein sequence ID" value="GGC47619.1"/>
    <property type="molecule type" value="Genomic_DNA"/>
</dbReference>
<feature type="transmembrane region" description="Helical" evidence="8">
    <location>
        <begin position="21"/>
        <end position="44"/>
    </location>
</feature>
<comment type="subcellular location">
    <subcellularLocation>
        <location evidence="1">Cell membrane</location>
        <topology evidence="1">Multi-pass membrane protein</topology>
    </subcellularLocation>
</comment>
<dbReference type="PROSITE" id="PS50850">
    <property type="entry name" value="MFS"/>
    <property type="match status" value="1"/>
</dbReference>
<feature type="transmembrane region" description="Helical" evidence="8">
    <location>
        <begin position="168"/>
        <end position="190"/>
    </location>
</feature>
<dbReference type="PANTHER" id="PTHR43271:SF1">
    <property type="entry name" value="INNER MEMBRANE TRANSPORT PROTEIN YNFM"/>
    <property type="match status" value="1"/>
</dbReference>
<dbReference type="InterPro" id="IPR020846">
    <property type="entry name" value="MFS_dom"/>
</dbReference>
<comment type="similarity">
    <text evidence="2">Belongs to the major facilitator superfamily.</text>
</comment>
<feature type="transmembrane region" description="Helical" evidence="8">
    <location>
        <begin position="56"/>
        <end position="73"/>
    </location>
</feature>
<dbReference type="InterPro" id="IPR011701">
    <property type="entry name" value="MFS"/>
</dbReference>
<evidence type="ECO:0000256" key="3">
    <source>
        <dbReference type="ARBA" id="ARBA00022448"/>
    </source>
</evidence>
<feature type="transmembrane region" description="Helical" evidence="8">
    <location>
        <begin position="110"/>
        <end position="130"/>
    </location>
</feature>
<dbReference type="CDD" id="cd17324">
    <property type="entry name" value="MFS_NepI_like"/>
    <property type="match status" value="1"/>
</dbReference>
<feature type="transmembrane region" description="Helical" evidence="8">
    <location>
        <begin position="257"/>
        <end position="280"/>
    </location>
</feature>
<sequence length="401" mass="41555">MTPPAPTRIAVGTAAFRHANAALFAAGFASFAILYCVQPLLPVFAADFGVSAAESSLALSVSTAALAVSLLVASSLSEALGRKPLMVASLAASAALTLLSAAAPDWTSLLILRVLTGLALGGVPAVAMAYAGEEMHARGMPLSMGLIVGGNALGGMTGRLVAGTIADFAPWQAAMAAIAGIAVVATLLFWRSLPASRHFVRQPLELTGLVRSLLMHRRDLGLVLLFAEAFLLMGSFVTIYNYAAFRLLAPPFELSQALASTISVIYLTGIVSSTWAGALAGRLGRRHLLWIGIAIMLAGLLLTLADDLALFVFGVIATTCGFFAAHSVASGWVGYRARSAKAQAAALYLFLYYLGSSIVGTSGGLFYAHAGWTGVVAFTSTLTFVALLIALRLTRIAPLPP</sequence>
<feature type="transmembrane region" description="Helical" evidence="8">
    <location>
        <begin position="142"/>
        <end position="162"/>
    </location>
</feature>
<organism evidence="10 11">
    <name type="scientific">Chelatococcus reniformis</name>
    <dbReference type="NCBI Taxonomy" id="1494448"/>
    <lineage>
        <taxon>Bacteria</taxon>
        <taxon>Pseudomonadati</taxon>
        <taxon>Pseudomonadota</taxon>
        <taxon>Alphaproteobacteria</taxon>
        <taxon>Hyphomicrobiales</taxon>
        <taxon>Chelatococcaceae</taxon>
        <taxon>Chelatococcus</taxon>
    </lineage>
</organism>
<protein>
    <submittedName>
        <fullName evidence="10">MFS transporter</fullName>
    </submittedName>
</protein>
<dbReference type="GO" id="GO:0005886">
    <property type="term" value="C:plasma membrane"/>
    <property type="evidence" value="ECO:0007669"/>
    <property type="project" value="UniProtKB-SubCell"/>
</dbReference>
<name>A0A916TWR3_9HYPH</name>
<keyword evidence="6 8" id="KW-1133">Transmembrane helix</keyword>
<accession>A0A916TWR3</accession>